<dbReference type="Gene3D" id="3.30.565.10">
    <property type="entry name" value="Histidine kinase-like ATPase, C-terminal domain"/>
    <property type="match status" value="1"/>
</dbReference>
<feature type="transmembrane region" description="Helical" evidence="9">
    <location>
        <begin position="96"/>
        <end position="115"/>
    </location>
</feature>
<evidence type="ECO:0000256" key="8">
    <source>
        <dbReference type="ARBA" id="ARBA00023012"/>
    </source>
</evidence>
<dbReference type="PROSITE" id="PS50109">
    <property type="entry name" value="HIS_KIN"/>
    <property type="match status" value="1"/>
</dbReference>
<gene>
    <name evidence="11" type="ORF">CAL27_00275</name>
</gene>
<keyword evidence="3" id="KW-0597">Phosphoprotein</keyword>
<evidence type="ECO:0000313" key="11">
    <source>
        <dbReference type="EMBL" id="OZI67943.1"/>
    </source>
</evidence>
<evidence type="ECO:0000313" key="12">
    <source>
        <dbReference type="Proteomes" id="UP000216354"/>
    </source>
</evidence>
<keyword evidence="4" id="KW-0808">Transferase</keyword>
<keyword evidence="5" id="KW-0547">Nucleotide-binding</keyword>
<name>A0ABX4F2J0_9BORD</name>
<dbReference type="Proteomes" id="UP000216354">
    <property type="component" value="Unassembled WGS sequence"/>
</dbReference>
<keyword evidence="6" id="KW-0418">Kinase</keyword>
<dbReference type="Pfam" id="PF00512">
    <property type="entry name" value="HisKA"/>
    <property type="match status" value="1"/>
</dbReference>
<reference evidence="11 12" key="1">
    <citation type="submission" date="2017-05" db="EMBL/GenBank/DDBJ databases">
        <title>Complete and WGS of Bordetella genogroups.</title>
        <authorList>
            <person name="Spilker T."/>
            <person name="Lipuma J."/>
        </authorList>
    </citation>
    <scope>NUCLEOTIDE SEQUENCE [LARGE SCALE GENOMIC DNA]</scope>
    <source>
        <strain evidence="11 12">AU9795</strain>
    </source>
</reference>
<keyword evidence="9" id="KW-1133">Transmembrane helix</keyword>
<dbReference type="CDD" id="cd00082">
    <property type="entry name" value="HisKA"/>
    <property type="match status" value="1"/>
</dbReference>
<evidence type="ECO:0000256" key="2">
    <source>
        <dbReference type="ARBA" id="ARBA00012438"/>
    </source>
</evidence>
<feature type="transmembrane region" description="Helical" evidence="9">
    <location>
        <begin position="68"/>
        <end position="90"/>
    </location>
</feature>
<keyword evidence="9" id="KW-0472">Membrane</keyword>
<evidence type="ECO:0000259" key="10">
    <source>
        <dbReference type="PROSITE" id="PS50109"/>
    </source>
</evidence>
<dbReference type="InterPro" id="IPR036097">
    <property type="entry name" value="HisK_dim/P_sf"/>
</dbReference>
<dbReference type="EMBL" id="NEVR01000001">
    <property type="protein sequence ID" value="OZI67943.1"/>
    <property type="molecule type" value="Genomic_DNA"/>
</dbReference>
<accession>A0ABX4F2J0</accession>
<dbReference type="InterPro" id="IPR004358">
    <property type="entry name" value="Sig_transdc_His_kin-like_C"/>
</dbReference>
<dbReference type="Gene3D" id="1.10.287.130">
    <property type="match status" value="1"/>
</dbReference>
<comment type="caution">
    <text evidence="11">The sequence shown here is derived from an EMBL/GenBank/DDBJ whole genome shotgun (WGS) entry which is preliminary data.</text>
</comment>
<evidence type="ECO:0000256" key="6">
    <source>
        <dbReference type="ARBA" id="ARBA00022777"/>
    </source>
</evidence>
<dbReference type="InterPro" id="IPR003594">
    <property type="entry name" value="HATPase_dom"/>
</dbReference>
<comment type="catalytic activity">
    <reaction evidence="1">
        <text>ATP + protein L-histidine = ADP + protein N-phospho-L-histidine.</text>
        <dbReference type="EC" id="2.7.13.3"/>
    </reaction>
</comment>
<dbReference type="PANTHER" id="PTHR43065:SF10">
    <property type="entry name" value="PEROXIDE STRESS-ACTIVATED HISTIDINE KINASE MAK3"/>
    <property type="match status" value="1"/>
</dbReference>
<keyword evidence="8" id="KW-0902">Two-component regulatory system</keyword>
<evidence type="ECO:0000256" key="1">
    <source>
        <dbReference type="ARBA" id="ARBA00000085"/>
    </source>
</evidence>
<protein>
    <recommendedName>
        <fullName evidence="2">histidine kinase</fullName>
        <ecNumber evidence="2">2.7.13.3</ecNumber>
    </recommendedName>
</protein>
<keyword evidence="9" id="KW-0812">Transmembrane</keyword>
<organism evidence="11 12">
    <name type="scientific">Bordetella genomosp. 1</name>
    <dbReference type="NCBI Taxonomy" id="1395607"/>
    <lineage>
        <taxon>Bacteria</taxon>
        <taxon>Pseudomonadati</taxon>
        <taxon>Pseudomonadota</taxon>
        <taxon>Betaproteobacteria</taxon>
        <taxon>Burkholderiales</taxon>
        <taxon>Alcaligenaceae</taxon>
        <taxon>Bordetella</taxon>
    </lineage>
</organism>
<dbReference type="EC" id="2.7.13.3" evidence="2"/>
<dbReference type="Pfam" id="PF02518">
    <property type="entry name" value="HATPase_c"/>
    <property type="match status" value="1"/>
</dbReference>
<evidence type="ECO:0000256" key="4">
    <source>
        <dbReference type="ARBA" id="ARBA00022679"/>
    </source>
</evidence>
<feature type="domain" description="Histidine kinase" evidence="10">
    <location>
        <begin position="146"/>
        <end position="359"/>
    </location>
</feature>
<feature type="transmembrane region" description="Helical" evidence="9">
    <location>
        <begin position="21"/>
        <end position="38"/>
    </location>
</feature>
<feature type="transmembrane region" description="Helical" evidence="9">
    <location>
        <begin position="44"/>
        <end position="63"/>
    </location>
</feature>
<evidence type="ECO:0000256" key="5">
    <source>
        <dbReference type="ARBA" id="ARBA00022741"/>
    </source>
</evidence>
<dbReference type="InterPro" id="IPR003661">
    <property type="entry name" value="HisK_dim/P_dom"/>
</dbReference>
<dbReference type="PANTHER" id="PTHR43065">
    <property type="entry name" value="SENSOR HISTIDINE KINASE"/>
    <property type="match status" value="1"/>
</dbReference>
<keyword evidence="7" id="KW-0067">ATP-binding</keyword>
<dbReference type="PRINTS" id="PR00344">
    <property type="entry name" value="BCTRLSENSOR"/>
</dbReference>
<proteinExistence type="predicted"/>
<evidence type="ECO:0000256" key="3">
    <source>
        <dbReference type="ARBA" id="ARBA00022553"/>
    </source>
</evidence>
<dbReference type="RefSeq" id="WP_094830428.1">
    <property type="nucleotide sequence ID" value="NZ_NEVR01000001.1"/>
</dbReference>
<evidence type="ECO:0000256" key="9">
    <source>
        <dbReference type="SAM" id="Phobius"/>
    </source>
</evidence>
<keyword evidence="12" id="KW-1185">Reference proteome</keyword>
<sequence length="370" mass="38420">MSVSDVSSATPKPDARAPVRLAARAGLIAALMAGVFVADTVTRLEIAVAVFHVLVILLAMLLLPRRGVILVAVACVVLTLASMLITASGLRMHESGLINGAISIAAIGITTYLALRLAAAQAAAHEARAQLARIARIRSLGELTTSIAHEVNQPLAAISASAHAGLRWLRMAPPNLERAERAVERVVADAQRASDVITRVRSLARNEAPQRLALDVNAAVIEAVAIARGEIDRHDIALAIDLEEGLPSVLADPVQLQQVLGNLVLNAVEAMQQSATRRLSLATSRDGTRVMLTVSDTGPGLSAQAQTHLFDAFWTTKEGGIGLGLTLCRAIVEAQGGTLEAQSPPAGGAVFRVSLPATATATAITAGAHA</sequence>
<evidence type="ECO:0000256" key="7">
    <source>
        <dbReference type="ARBA" id="ARBA00022840"/>
    </source>
</evidence>
<dbReference type="SMART" id="SM00388">
    <property type="entry name" value="HisKA"/>
    <property type="match status" value="1"/>
</dbReference>
<dbReference type="InterPro" id="IPR036890">
    <property type="entry name" value="HATPase_C_sf"/>
</dbReference>
<dbReference type="InterPro" id="IPR005467">
    <property type="entry name" value="His_kinase_dom"/>
</dbReference>
<dbReference type="SUPFAM" id="SSF55874">
    <property type="entry name" value="ATPase domain of HSP90 chaperone/DNA topoisomerase II/histidine kinase"/>
    <property type="match status" value="1"/>
</dbReference>
<dbReference type="SUPFAM" id="SSF47384">
    <property type="entry name" value="Homodimeric domain of signal transducing histidine kinase"/>
    <property type="match status" value="1"/>
</dbReference>
<dbReference type="SMART" id="SM00387">
    <property type="entry name" value="HATPase_c"/>
    <property type="match status" value="1"/>
</dbReference>